<comment type="similarity">
    <text evidence="2 15">Belongs to the cation transport ATPase (P-type) (TC 3.A.3) family. Type IB subfamily.</text>
</comment>
<evidence type="ECO:0000256" key="4">
    <source>
        <dbReference type="ARBA" id="ARBA00022475"/>
    </source>
</evidence>
<protein>
    <submittedName>
        <fullName evidence="17">Cadmium-translocating P-type ATPase</fullName>
        <ecNumber evidence="17">3.6.3.3</ecNumber>
    </submittedName>
</protein>
<feature type="transmembrane region" description="Helical" evidence="15">
    <location>
        <begin position="118"/>
        <end position="138"/>
    </location>
</feature>
<dbReference type="InterPro" id="IPR018303">
    <property type="entry name" value="ATPase_P-typ_P_site"/>
</dbReference>
<evidence type="ECO:0000256" key="3">
    <source>
        <dbReference type="ARBA" id="ARBA00022448"/>
    </source>
</evidence>
<dbReference type="PANTHER" id="PTHR43520">
    <property type="entry name" value="ATP7, ISOFORM B"/>
    <property type="match status" value="1"/>
</dbReference>
<dbReference type="NCBIfam" id="TIGR01512">
    <property type="entry name" value="ATPase-IB2_Cd"/>
    <property type="match status" value="1"/>
</dbReference>
<evidence type="ECO:0000256" key="14">
    <source>
        <dbReference type="ARBA" id="ARBA00023136"/>
    </source>
</evidence>
<dbReference type="Pfam" id="PF00403">
    <property type="entry name" value="HMA"/>
    <property type="match status" value="1"/>
</dbReference>
<dbReference type="RefSeq" id="WP_150446334.1">
    <property type="nucleotide sequence ID" value="NZ_VYQE01000005.1"/>
</dbReference>
<evidence type="ECO:0000256" key="9">
    <source>
        <dbReference type="ARBA" id="ARBA00022840"/>
    </source>
</evidence>
<keyword evidence="9 15" id="KW-0067">ATP-binding</keyword>
<evidence type="ECO:0000256" key="15">
    <source>
        <dbReference type="RuleBase" id="RU362081"/>
    </source>
</evidence>
<dbReference type="InterPro" id="IPR036412">
    <property type="entry name" value="HAD-like_sf"/>
</dbReference>
<name>A0A5J5GE64_9RHOB</name>
<evidence type="ECO:0000256" key="13">
    <source>
        <dbReference type="ARBA" id="ARBA00023065"/>
    </source>
</evidence>
<dbReference type="Gene3D" id="3.40.50.1000">
    <property type="entry name" value="HAD superfamily/HAD-like"/>
    <property type="match status" value="1"/>
</dbReference>
<dbReference type="Gene3D" id="3.30.70.100">
    <property type="match status" value="1"/>
</dbReference>
<dbReference type="EC" id="3.6.3.3" evidence="17"/>
<keyword evidence="13" id="KW-0406">Ion transport</keyword>
<dbReference type="PRINTS" id="PR00119">
    <property type="entry name" value="CATATPASE"/>
</dbReference>
<evidence type="ECO:0000256" key="7">
    <source>
        <dbReference type="ARBA" id="ARBA00022723"/>
    </source>
</evidence>
<keyword evidence="4 15" id="KW-1003">Cell membrane</keyword>
<keyword evidence="14 15" id="KW-0472">Membrane</keyword>
<dbReference type="GO" id="GO:0016887">
    <property type="term" value="F:ATP hydrolysis activity"/>
    <property type="evidence" value="ECO:0007669"/>
    <property type="project" value="InterPro"/>
</dbReference>
<dbReference type="NCBIfam" id="TIGR01511">
    <property type="entry name" value="ATPase-IB1_Cu"/>
    <property type="match status" value="1"/>
</dbReference>
<evidence type="ECO:0000256" key="12">
    <source>
        <dbReference type="ARBA" id="ARBA00022989"/>
    </source>
</evidence>
<dbReference type="InterPro" id="IPR023299">
    <property type="entry name" value="ATPase_P-typ_cyto_dom_N"/>
</dbReference>
<dbReference type="GO" id="GO:0005524">
    <property type="term" value="F:ATP binding"/>
    <property type="evidence" value="ECO:0007669"/>
    <property type="project" value="UniProtKB-UniRule"/>
</dbReference>
<dbReference type="EMBL" id="VYQE01000005">
    <property type="protein sequence ID" value="KAA9006082.1"/>
    <property type="molecule type" value="Genomic_DNA"/>
</dbReference>
<keyword evidence="8 15" id="KW-0547">Nucleotide-binding</keyword>
<feature type="transmembrane region" description="Helical" evidence="15">
    <location>
        <begin position="679"/>
        <end position="699"/>
    </location>
</feature>
<accession>A0A5J5GE64</accession>
<evidence type="ECO:0000256" key="8">
    <source>
        <dbReference type="ARBA" id="ARBA00022741"/>
    </source>
</evidence>
<evidence type="ECO:0000313" key="17">
    <source>
        <dbReference type="EMBL" id="KAA9006082.1"/>
    </source>
</evidence>
<dbReference type="InterPro" id="IPR006121">
    <property type="entry name" value="HMA_dom"/>
</dbReference>
<evidence type="ECO:0000259" key="16">
    <source>
        <dbReference type="PROSITE" id="PS50846"/>
    </source>
</evidence>
<evidence type="ECO:0000313" key="18">
    <source>
        <dbReference type="Proteomes" id="UP000326554"/>
    </source>
</evidence>
<evidence type="ECO:0000256" key="5">
    <source>
        <dbReference type="ARBA" id="ARBA00022553"/>
    </source>
</evidence>
<dbReference type="InterPro" id="IPR017969">
    <property type="entry name" value="Heavy-metal-associated_CS"/>
</dbReference>
<dbReference type="InterPro" id="IPR023214">
    <property type="entry name" value="HAD_sf"/>
</dbReference>
<dbReference type="Proteomes" id="UP000326554">
    <property type="component" value="Unassembled WGS sequence"/>
</dbReference>
<reference evidence="17 18" key="1">
    <citation type="submission" date="2019-09" db="EMBL/GenBank/DDBJ databases">
        <authorList>
            <person name="Park J.-S."/>
            <person name="Choi H.-J."/>
        </authorList>
    </citation>
    <scope>NUCLEOTIDE SEQUENCE [LARGE SCALE GENOMIC DNA]</scope>
    <source>
        <strain evidence="17 18">176SS1-4</strain>
    </source>
</reference>
<keyword evidence="18" id="KW-1185">Reference proteome</keyword>
<dbReference type="InterPro" id="IPR001757">
    <property type="entry name" value="P_typ_ATPase"/>
</dbReference>
<dbReference type="NCBIfam" id="TIGR01525">
    <property type="entry name" value="ATPase-IB_hvy"/>
    <property type="match status" value="1"/>
</dbReference>
<gene>
    <name evidence="17" type="primary">cadA</name>
    <name evidence="17" type="ORF">F3S47_16145</name>
</gene>
<dbReference type="NCBIfam" id="TIGR01494">
    <property type="entry name" value="ATPase_P-type"/>
    <property type="match status" value="2"/>
</dbReference>
<dbReference type="PRINTS" id="PR00120">
    <property type="entry name" value="HATPASE"/>
</dbReference>
<dbReference type="SUPFAM" id="SSF81653">
    <property type="entry name" value="Calcium ATPase, transduction domain A"/>
    <property type="match status" value="1"/>
</dbReference>
<dbReference type="InterPro" id="IPR036163">
    <property type="entry name" value="HMA_dom_sf"/>
</dbReference>
<dbReference type="Pfam" id="PF00702">
    <property type="entry name" value="Hydrolase"/>
    <property type="match status" value="1"/>
</dbReference>
<evidence type="ECO:0000256" key="10">
    <source>
        <dbReference type="ARBA" id="ARBA00022842"/>
    </source>
</evidence>
<dbReference type="PROSITE" id="PS50846">
    <property type="entry name" value="HMA_2"/>
    <property type="match status" value="1"/>
</dbReference>
<dbReference type="Gene3D" id="3.40.1110.10">
    <property type="entry name" value="Calcium-transporting ATPase, cytoplasmic domain N"/>
    <property type="match status" value="1"/>
</dbReference>
<keyword evidence="7 15" id="KW-0479">Metal-binding</keyword>
<keyword evidence="12 15" id="KW-1133">Transmembrane helix</keyword>
<evidence type="ECO:0000256" key="11">
    <source>
        <dbReference type="ARBA" id="ARBA00022967"/>
    </source>
</evidence>
<dbReference type="GO" id="GO:0005886">
    <property type="term" value="C:plasma membrane"/>
    <property type="evidence" value="ECO:0007669"/>
    <property type="project" value="UniProtKB-SubCell"/>
</dbReference>
<feature type="transmembrane region" description="Helical" evidence="15">
    <location>
        <begin position="183"/>
        <end position="205"/>
    </location>
</feature>
<dbReference type="SUPFAM" id="SSF55008">
    <property type="entry name" value="HMA, heavy metal-associated domain"/>
    <property type="match status" value="1"/>
</dbReference>
<evidence type="ECO:0000256" key="6">
    <source>
        <dbReference type="ARBA" id="ARBA00022692"/>
    </source>
</evidence>
<dbReference type="Pfam" id="PF00122">
    <property type="entry name" value="E1-E2_ATPase"/>
    <property type="match status" value="1"/>
</dbReference>
<evidence type="ECO:0000256" key="2">
    <source>
        <dbReference type="ARBA" id="ARBA00006024"/>
    </source>
</evidence>
<dbReference type="GO" id="GO:0005507">
    <property type="term" value="F:copper ion binding"/>
    <property type="evidence" value="ECO:0007669"/>
    <property type="project" value="TreeGrafter"/>
</dbReference>
<dbReference type="Gene3D" id="2.70.150.10">
    <property type="entry name" value="Calcium-transporting ATPase, cytoplasmic transduction domain A"/>
    <property type="match status" value="1"/>
</dbReference>
<dbReference type="InterPro" id="IPR023298">
    <property type="entry name" value="ATPase_P-typ_TM_dom_sf"/>
</dbReference>
<dbReference type="SUPFAM" id="SSF81665">
    <property type="entry name" value="Calcium ATPase, transmembrane domain M"/>
    <property type="match status" value="1"/>
</dbReference>
<feature type="transmembrane region" description="Helical" evidence="15">
    <location>
        <begin position="391"/>
        <end position="415"/>
    </location>
</feature>
<keyword evidence="11" id="KW-1278">Translocase</keyword>
<dbReference type="InterPro" id="IPR008250">
    <property type="entry name" value="ATPase_P-typ_transduc_dom_A_sf"/>
</dbReference>
<keyword evidence="6 15" id="KW-0812">Transmembrane</keyword>
<feature type="transmembrane region" description="Helical" evidence="15">
    <location>
        <begin position="150"/>
        <end position="171"/>
    </location>
</feature>
<keyword evidence="3" id="KW-0813">Transport</keyword>
<organism evidence="17 18">
    <name type="scientific">Histidinibacterium aquaticum</name>
    <dbReference type="NCBI Taxonomy" id="2613962"/>
    <lineage>
        <taxon>Bacteria</taxon>
        <taxon>Pseudomonadati</taxon>
        <taxon>Pseudomonadota</taxon>
        <taxon>Alphaproteobacteria</taxon>
        <taxon>Rhodobacterales</taxon>
        <taxon>Paracoccaceae</taxon>
        <taxon>Histidinibacterium</taxon>
    </lineage>
</organism>
<keyword evidence="10" id="KW-0460">Magnesium</keyword>
<evidence type="ECO:0000256" key="1">
    <source>
        <dbReference type="ARBA" id="ARBA00004651"/>
    </source>
</evidence>
<feature type="domain" description="HMA" evidence="16">
    <location>
        <begin position="34"/>
        <end position="99"/>
    </location>
</feature>
<dbReference type="SUPFAM" id="SSF56784">
    <property type="entry name" value="HAD-like"/>
    <property type="match status" value="1"/>
</dbReference>
<dbReference type="PROSITE" id="PS00154">
    <property type="entry name" value="ATPASE_E1_E2"/>
    <property type="match status" value="1"/>
</dbReference>
<keyword evidence="5" id="KW-0597">Phosphoprotein</keyword>
<comment type="subcellular location">
    <subcellularLocation>
        <location evidence="1">Cell membrane</location>
        <topology evidence="1">Multi-pass membrane protein</topology>
    </subcellularLocation>
</comment>
<dbReference type="AlphaFoldDB" id="A0A5J5GE64"/>
<dbReference type="PROSITE" id="PS01047">
    <property type="entry name" value="HMA_1"/>
    <property type="match status" value="1"/>
</dbReference>
<keyword evidence="17" id="KW-0378">Hydrolase</keyword>
<dbReference type="GO" id="GO:0043682">
    <property type="term" value="F:P-type divalent copper transporter activity"/>
    <property type="evidence" value="ECO:0007669"/>
    <property type="project" value="TreeGrafter"/>
</dbReference>
<comment type="caution">
    <text evidence="17">The sequence shown here is derived from an EMBL/GenBank/DDBJ whole genome shotgun (WGS) entry which is preliminary data.</text>
</comment>
<proteinExistence type="inferred from homology"/>
<dbReference type="PANTHER" id="PTHR43520:SF5">
    <property type="entry name" value="CATION-TRANSPORTING P-TYPE ATPASE-RELATED"/>
    <property type="match status" value="1"/>
</dbReference>
<dbReference type="InterPro" id="IPR027256">
    <property type="entry name" value="P-typ_ATPase_IB"/>
</dbReference>
<sequence length="726" mass="75415">MAMAEQTGPAACPGCLVGPEIARRADEGRRGEGGTVQLALPTIHCAACISGVERGLLDMPGVNDVRVNLTRKRATVRVADGLEPSALVSRLAALGYEAQPLDTATLSASESDRTARDLLMRLGVAGFAMMNVMLLSVAVWSGATDATRDLFHWLSAMIALPTVLYSAQPFFRSAAGALRGRRLNMDVPISLAIGLAVGMSLFETINHGEHAYFDAALSLTFFLLAGRVLDQKTRGAARSAAAELAALESPVALRLGTEGAETVRLSEVAVGDLLSVRPGARVPVDGVVTEGESEIDRAFLTGETDPVPVGTGAELRAGEVNLTGLLTLQATAVGEDTLLHGLADLVSVAEEAKSRYTSLADRAARIYAPLVHLLALVGFIVWIAATGDARVALGVAVSLLIITCPCALGLAVPAVSTVSSGRLYRQGLLVKHGTALERLAEVDAVVFDKTGTLTLGRPSLVAAEDVPAETLALAAALAQGSDHPRSRAVVAAAEGRGLALPEVTELTELPGYGVSALYRGERVQLGRADWLGSEGSGTVLAREGVAIVSFAFRDDLRPGAAQLVATLKTRGLPVRLLSGDGEGPVRDLAQSLGIEDWRAGMLPGEKAEDVARMAEAGRKVLMVGDGLNDVGALAQAHVSIAPASALEAARVAADVVLVSPDLSRVAEALRIARIARRRILENFSIAALYNAIAIPLAFAGLATPLSAAIAMSSSSIMVSLNALRSR</sequence>
<feature type="transmembrane region" description="Helical" evidence="15">
    <location>
        <begin position="211"/>
        <end position="229"/>
    </location>
</feature>
<dbReference type="InterPro" id="IPR059000">
    <property type="entry name" value="ATPase_P-type_domA"/>
</dbReference>
<feature type="transmembrane region" description="Helical" evidence="15">
    <location>
        <begin position="366"/>
        <end position="385"/>
    </location>
</feature>
<dbReference type="GO" id="GO:0055070">
    <property type="term" value="P:copper ion homeostasis"/>
    <property type="evidence" value="ECO:0007669"/>
    <property type="project" value="TreeGrafter"/>
</dbReference>
<dbReference type="CDD" id="cd00371">
    <property type="entry name" value="HMA"/>
    <property type="match status" value="1"/>
</dbReference>